<dbReference type="UniPathway" id="UPA00219"/>
<dbReference type="Gene3D" id="2.40.440.10">
    <property type="entry name" value="L,D-transpeptidase catalytic domain-like"/>
    <property type="match status" value="1"/>
</dbReference>
<keyword evidence="5" id="KW-0378">Hydrolase</keyword>
<dbReference type="GO" id="GO:0009002">
    <property type="term" value="F:serine-type D-Ala-D-Ala carboxypeptidase activity"/>
    <property type="evidence" value="ECO:0007669"/>
    <property type="project" value="InterPro"/>
</dbReference>
<feature type="active site" description="Proton acceptor" evidence="9">
    <location>
        <position position="264"/>
    </location>
</feature>
<dbReference type="InterPro" id="IPR018044">
    <property type="entry name" value="Peptidase_S11"/>
</dbReference>
<evidence type="ECO:0000256" key="11">
    <source>
        <dbReference type="PROSITE-ProRule" id="PRU01373"/>
    </source>
</evidence>
<evidence type="ECO:0000256" key="7">
    <source>
        <dbReference type="ARBA" id="ARBA00022984"/>
    </source>
</evidence>
<dbReference type="GO" id="GO:0071972">
    <property type="term" value="F:peptidoglycan L,D-transpeptidase activity"/>
    <property type="evidence" value="ECO:0007669"/>
    <property type="project" value="TreeGrafter"/>
</dbReference>
<evidence type="ECO:0000256" key="1">
    <source>
        <dbReference type="ARBA" id="ARBA00004752"/>
    </source>
</evidence>
<dbReference type="SUPFAM" id="SSF141523">
    <property type="entry name" value="L,D-transpeptidase catalytic domain-like"/>
    <property type="match status" value="1"/>
</dbReference>
<keyword evidence="13" id="KW-0812">Transmembrane</keyword>
<gene>
    <name evidence="15" type="ORF">A2855_02905</name>
</gene>
<dbReference type="PROSITE" id="PS52029">
    <property type="entry name" value="LD_TPASE"/>
    <property type="match status" value="1"/>
</dbReference>
<feature type="active site" description="Nucleophile" evidence="11">
    <location>
        <position position="183"/>
    </location>
</feature>
<protein>
    <recommendedName>
        <fullName evidence="14">L,D-TPase catalytic domain-containing protein</fullName>
    </recommendedName>
</protein>
<feature type="active site" description="Proton donor/acceptor" evidence="11">
    <location>
        <position position="164"/>
    </location>
</feature>
<evidence type="ECO:0000256" key="6">
    <source>
        <dbReference type="ARBA" id="ARBA00022960"/>
    </source>
</evidence>
<evidence type="ECO:0000313" key="16">
    <source>
        <dbReference type="Proteomes" id="UP000179059"/>
    </source>
</evidence>
<evidence type="ECO:0000256" key="8">
    <source>
        <dbReference type="ARBA" id="ARBA00023316"/>
    </source>
</evidence>
<evidence type="ECO:0000256" key="10">
    <source>
        <dbReference type="PIRSR" id="PIRSR618044-2"/>
    </source>
</evidence>
<feature type="transmembrane region" description="Helical" evidence="13">
    <location>
        <begin position="12"/>
        <end position="32"/>
    </location>
</feature>
<dbReference type="GO" id="GO:0006508">
    <property type="term" value="P:proteolysis"/>
    <property type="evidence" value="ECO:0007669"/>
    <property type="project" value="InterPro"/>
</dbReference>
<dbReference type="GO" id="GO:0018104">
    <property type="term" value="P:peptidoglycan-protein cross-linking"/>
    <property type="evidence" value="ECO:0007669"/>
    <property type="project" value="TreeGrafter"/>
</dbReference>
<organism evidence="15 16">
    <name type="scientific">Candidatus Liptonbacteria bacterium RIFCSPHIGHO2_01_FULL_57_28</name>
    <dbReference type="NCBI Taxonomy" id="1798647"/>
    <lineage>
        <taxon>Bacteria</taxon>
        <taxon>Candidatus Liptoniibacteriota</taxon>
    </lineage>
</organism>
<keyword evidence="8 11" id="KW-0961">Cell wall biogenesis/degradation</keyword>
<dbReference type="AlphaFoldDB" id="A0A1G2CA30"/>
<feature type="active site" description="Acyl-ester intermediate" evidence="9">
    <location>
        <position position="261"/>
    </location>
</feature>
<keyword evidence="7 11" id="KW-0573">Peptidoglycan synthesis</keyword>
<dbReference type="PANTHER" id="PTHR30582:SF2">
    <property type="entry name" value="L,D-TRANSPEPTIDASE YCIB-RELATED"/>
    <property type="match status" value="1"/>
</dbReference>
<evidence type="ECO:0000256" key="12">
    <source>
        <dbReference type="RuleBase" id="RU004016"/>
    </source>
</evidence>
<dbReference type="InterPro" id="IPR005490">
    <property type="entry name" value="LD_TPept_cat_dom"/>
</dbReference>
<dbReference type="GO" id="GO:0008360">
    <property type="term" value="P:regulation of cell shape"/>
    <property type="evidence" value="ECO:0007669"/>
    <property type="project" value="UniProtKB-UniRule"/>
</dbReference>
<dbReference type="GO" id="GO:0071555">
    <property type="term" value="P:cell wall organization"/>
    <property type="evidence" value="ECO:0007669"/>
    <property type="project" value="UniProtKB-UniRule"/>
</dbReference>
<keyword evidence="13" id="KW-1133">Transmembrane helix</keyword>
<dbReference type="CDD" id="cd16913">
    <property type="entry name" value="YkuD_like"/>
    <property type="match status" value="1"/>
</dbReference>
<dbReference type="Proteomes" id="UP000179059">
    <property type="component" value="Unassembled WGS sequence"/>
</dbReference>
<feature type="binding site" evidence="10">
    <location>
        <position position="418"/>
    </location>
    <ligand>
        <name>substrate</name>
    </ligand>
</feature>
<comment type="caution">
    <text evidence="15">The sequence shown here is derived from an EMBL/GenBank/DDBJ whole genome shotgun (WGS) entry which is preliminary data.</text>
</comment>
<keyword evidence="6 11" id="KW-0133">Cell shape</keyword>
<dbReference type="Pfam" id="PF03734">
    <property type="entry name" value="YkuD"/>
    <property type="match status" value="1"/>
</dbReference>
<evidence type="ECO:0000256" key="3">
    <source>
        <dbReference type="ARBA" id="ARBA00022679"/>
    </source>
</evidence>
<dbReference type="EMBL" id="MHKX01000013">
    <property type="protein sequence ID" value="OGY98225.1"/>
    <property type="molecule type" value="Genomic_DNA"/>
</dbReference>
<dbReference type="STRING" id="1798647.A2855_02905"/>
<evidence type="ECO:0000256" key="4">
    <source>
        <dbReference type="ARBA" id="ARBA00022729"/>
    </source>
</evidence>
<comment type="similarity">
    <text evidence="2 12">Belongs to the peptidase S11 family.</text>
</comment>
<evidence type="ECO:0000256" key="9">
    <source>
        <dbReference type="PIRSR" id="PIRSR618044-1"/>
    </source>
</evidence>
<keyword evidence="4" id="KW-0732">Signal</keyword>
<dbReference type="GO" id="GO:0016740">
    <property type="term" value="F:transferase activity"/>
    <property type="evidence" value="ECO:0007669"/>
    <property type="project" value="UniProtKB-KW"/>
</dbReference>
<dbReference type="GO" id="GO:0005576">
    <property type="term" value="C:extracellular region"/>
    <property type="evidence" value="ECO:0007669"/>
    <property type="project" value="TreeGrafter"/>
</dbReference>
<reference evidence="15 16" key="1">
    <citation type="journal article" date="2016" name="Nat. Commun.">
        <title>Thousands of microbial genomes shed light on interconnected biogeochemical processes in an aquifer system.</title>
        <authorList>
            <person name="Anantharaman K."/>
            <person name="Brown C.T."/>
            <person name="Hug L.A."/>
            <person name="Sharon I."/>
            <person name="Castelle C.J."/>
            <person name="Probst A.J."/>
            <person name="Thomas B.C."/>
            <person name="Singh A."/>
            <person name="Wilkins M.J."/>
            <person name="Karaoz U."/>
            <person name="Brodie E.L."/>
            <person name="Williams K.H."/>
            <person name="Hubbard S.S."/>
            <person name="Banfield J.F."/>
        </authorList>
    </citation>
    <scope>NUCLEOTIDE SEQUENCE [LARGE SCALE GENOMIC DNA]</scope>
</reference>
<feature type="active site" evidence="9">
    <location>
        <position position="315"/>
    </location>
</feature>
<dbReference type="InterPro" id="IPR038063">
    <property type="entry name" value="Transpep_catalytic_dom"/>
</dbReference>
<comment type="pathway">
    <text evidence="1 11">Cell wall biogenesis; peptidoglycan biosynthesis.</text>
</comment>
<keyword evidence="3" id="KW-0808">Transferase</keyword>
<dbReference type="Pfam" id="PF00768">
    <property type="entry name" value="Peptidase_S11"/>
    <property type="match status" value="1"/>
</dbReference>
<dbReference type="SUPFAM" id="SSF56601">
    <property type="entry name" value="beta-lactamase/transpeptidase-like"/>
    <property type="match status" value="1"/>
</dbReference>
<evidence type="ECO:0000256" key="5">
    <source>
        <dbReference type="ARBA" id="ARBA00022801"/>
    </source>
</evidence>
<proteinExistence type="inferred from homology"/>
<name>A0A1G2CA30_9BACT</name>
<sequence>MKMVAHHAIRISYLVSGGVLVLALIVILAVYLRQAERDFRITPVSGASVDSEGKLPPAPESQAIQTGSWPALANANFFAQVKADFVNQKKSFIEADLTAMTVTVYKDGEIVKQVPILTKGRPGSWWETPAGLYEIQLKKKTHFSSFGHVYQPWSMAFQGNFFIHGWPYSADGTPVASSFSGGCVRLSTEDAKAVYDLTEVGMSVLVYEKSFDGDDFRYSEPPAGRLSTLSGLAARSYLAADLRNNYVFLAQNATDEVPIASITKLMTALIAAEYINLDATSTVMASSIVSTSVPRLKAGDRINPYQLLYPLLDESSNEAAFMLADYLGRERFVSLMNQKALALGMTHTRFADPAGREDGNISTAEDLFALAKYLLNNRSFILKITSDTVGYNAYGDSQFKDLQNFNVFTGQPSFVGGKVGMTTAAGQTILSIFKEKLEGEERPIVVIALGSRDNAADARALLADVRLNYQTDGLRAED</sequence>
<dbReference type="InterPro" id="IPR050979">
    <property type="entry name" value="LD-transpeptidase"/>
</dbReference>
<evidence type="ECO:0000256" key="13">
    <source>
        <dbReference type="SAM" id="Phobius"/>
    </source>
</evidence>
<dbReference type="InterPro" id="IPR001967">
    <property type="entry name" value="Peptidase_S11_N"/>
</dbReference>
<feature type="domain" description="L,D-TPase catalytic" evidence="14">
    <location>
        <begin position="91"/>
        <end position="207"/>
    </location>
</feature>
<dbReference type="PRINTS" id="PR00725">
    <property type="entry name" value="DADACBPTASE1"/>
</dbReference>
<keyword evidence="13" id="KW-0472">Membrane</keyword>
<evidence type="ECO:0000259" key="14">
    <source>
        <dbReference type="PROSITE" id="PS52029"/>
    </source>
</evidence>
<evidence type="ECO:0000313" key="15">
    <source>
        <dbReference type="EMBL" id="OGY98225.1"/>
    </source>
</evidence>
<evidence type="ECO:0000256" key="2">
    <source>
        <dbReference type="ARBA" id="ARBA00007164"/>
    </source>
</evidence>
<accession>A0A1G2CA30</accession>
<dbReference type="PANTHER" id="PTHR30582">
    <property type="entry name" value="L,D-TRANSPEPTIDASE"/>
    <property type="match status" value="1"/>
</dbReference>
<dbReference type="Gene3D" id="3.40.710.10">
    <property type="entry name" value="DD-peptidase/beta-lactamase superfamily"/>
    <property type="match status" value="1"/>
</dbReference>
<dbReference type="InterPro" id="IPR012338">
    <property type="entry name" value="Beta-lactam/transpept-like"/>
</dbReference>